<dbReference type="PANTHER" id="PTHR30451:SF20">
    <property type="entry name" value="FIMBRIAE USHER"/>
    <property type="match status" value="1"/>
</dbReference>
<name>A0A4U9V4I5_SERFO</name>
<dbReference type="GO" id="GO:0009279">
    <property type="term" value="C:cell outer membrane"/>
    <property type="evidence" value="ECO:0007669"/>
    <property type="project" value="TreeGrafter"/>
</dbReference>
<dbReference type="PANTHER" id="PTHR30451">
    <property type="entry name" value="OUTER MEMBRANE USHER PROTEIN"/>
    <property type="match status" value="1"/>
</dbReference>
<dbReference type="GO" id="GO:0015473">
    <property type="term" value="F:fimbrial usher porin activity"/>
    <property type="evidence" value="ECO:0007669"/>
    <property type="project" value="InterPro"/>
</dbReference>
<sequence>MRPGSSRYSVTAGQLRSENLRDEPTLFQSTYQYGLTNAITGYGGLQISQDYYAVQVGAALGIPIGALAFDVTQAGTKLGDSTDANGRSQPGGTLSGQSYQLSYSKLISETNSNLSAVFHRSSSQNYLDFLTAAQTRDAAEQGDFLDSIARVKNRLTLTAGQGLPDNWGQLYVSGSVQDYWNQDGSDIQYQVGYNNRYKSLSYGISANRSHSSIGQMQTNYLLSFSLPLGRDDELHTPQLRMDLSHDSSERYGQQATVSGTSGVENQLSYGITAMNANQGMGTSGSVNGNYRSRVSALSGTYSTGKGYQSGSAGMTGTVIAHAGGITFTPYTSDTFALVEAKEQKGPACRRILG</sequence>
<gene>
    <name evidence="1" type="primary">htrE_6</name>
    <name evidence="1" type="ORF">NCTC12965_04675</name>
</gene>
<keyword evidence="1" id="KW-0346">Stress response</keyword>
<dbReference type="InterPro" id="IPR000015">
    <property type="entry name" value="Fimb_usher"/>
</dbReference>
<proteinExistence type="predicted"/>
<evidence type="ECO:0000313" key="1">
    <source>
        <dbReference type="EMBL" id="VTR41420.1"/>
    </source>
</evidence>
<dbReference type="GO" id="GO:0009297">
    <property type="term" value="P:pilus assembly"/>
    <property type="evidence" value="ECO:0007669"/>
    <property type="project" value="InterPro"/>
</dbReference>
<dbReference type="EMBL" id="CABEEZ010000100">
    <property type="protein sequence ID" value="VTR41420.1"/>
    <property type="molecule type" value="Genomic_DNA"/>
</dbReference>
<dbReference type="Pfam" id="PF00577">
    <property type="entry name" value="Usher"/>
    <property type="match status" value="1"/>
</dbReference>
<protein>
    <submittedName>
        <fullName evidence="1">Heat shock protein E</fullName>
    </submittedName>
</protein>
<accession>A0A4U9V4I5</accession>
<dbReference type="AlphaFoldDB" id="A0A4U9V4I5"/>
<reference evidence="1" key="1">
    <citation type="submission" date="2019-05" db="EMBL/GenBank/DDBJ databases">
        <authorList>
            <consortium name="Pathogen Informatics"/>
        </authorList>
    </citation>
    <scope>NUCLEOTIDE SEQUENCE [LARGE SCALE GENOMIC DNA]</scope>
    <source>
        <strain evidence="1">NCTC12965</strain>
    </source>
</reference>
<organism evidence="1">
    <name type="scientific">Serratia fonticola</name>
    <dbReference type="NCBI Taxonomy" id="47917"/>
    <lineage>
        <taxon>Bacteria</taxon>
        <taxon>Pseudomonadati</taxon>
        <taxon>Pseudomonadota</taxon>
        <taxon>Gammaproteobacteria</taxon>
        <taxon>Enterobacterales</taxon>
        <taxon>Yersiniaceae</taxon>
        <taxon>Serratia</taxon>
    </lineage>
</organism>